<feature type="transmembrane region" description="Helical" evidence="1">
    <location>
        <begin position="287"/>
        <end position="309"/>
    </location>
</feature>
<evidence type="ECO:0000259" key="2">
    <source>
        <dbReference type="Pfam" id="PF09925"/>
    </source>
</evidence>
<dbReference type="InterPro" id="IPR018677">
    <property type="entry name" value="DUF2157"/>
</dbReference>
<feature type="transmembrane region" description="Helical" evidence="1">
    <location>
        <begin position="239"/>
        <end position="256"/>
    </location>
</feature>
<feature type="transmembrane region" description="Helical" evidence="1">
    <location>
        <begin position="189"/>
        <end position="211"/>
    </location>
</feature>
<keyword evidence="1" id="KW-0812">Transmembrane</keyword>
<feature type="transmembrane region" description="Helical" evidence="1">
    <location>
        <begin position="167"/>
        <end position="183"/>
    </location>
</feature>
<feature type="transmembrane region" description="Helical" evidence="1">
    <location>
        <begin position="115"/>
        <end position="137"/>
    </location>
</feature>
<organism evidence="3 4">
    <name type="scientific">Nonomuraea salmonea</name>
    <dbReference type="NCBI Taxonomy" id="46181"/>
    <lineage>
        <taxon>Bacteria</taxon>
        <taxon>Bacillati</taxon>
        <taxon>Actinomycetota</taxon>
        <taxon>Actinomycetes</taxon>
        <taxon>Streptosporangiales</taxon>
        <taxon>Streptosporangiaceae</taxon>
        <taxon>Nonomuraea</taxon>
    </lineage>
</organism>
<comment type="caution">
    <text evidence="3">The sequence shown here is derived from an EMBL/GenBank/DDBJ whole genome shotgun (WGS) entry which is preliminary data.</text>
</comment>
<dbReference type="Pfam" id="PF09925">
    <property type="entry name" value="DUF2157"/>
    <property type="match status" value="1"/>
</dbReference>
<evidence type="ECO:0000256" key="1">
    <source>
        <dbReference type="SAM" id="Phobius"/>
    </source>
</evidence>
<evidence type="ECO:0000313" key="4">
    <source>
        <dbReference type="Proteomes" id="UP001589568"/>
    </source>
</evidence>
<feature type="transmembrane region" description="Helical" evidence="1">
    <location>
        <begin position="44"/>
        <end position="65"/>
    </location>
</feature>
<evidence type="ECO:0000313" key="3">
    <source>
        <dbReference type="EMBL" id="MFB9471727.1"/>
    </source>
</evidence>
<accession>A0ABV5NN81</accession>
<keyword evidence="4" id="KW-1185">Reference proteome</keyword>
<reference evidence="3 4" key="1">
    <citation type="submission" date="2024-09" db="EMBL/GenBank/DDBJ databases">
        <authorList>
            <person name="Sun Q."/>
            <person name="Mori K."/>
        </authorList>
    </citation>
    <scope>NUCLEOTIDE SEQUENCE [LARGE SCALE GENOMIC DNA]</scope>
    <source>
        <strain evidence="3 4">JCM 3324</strain>
    </source>
</reference>
<protein>
    <submittedName>
        <fullName evidence="3">DUF2157 domain-containing protein</fullName>
    </submittedName>
</protein>
<sequence length="314" mass="31573">MPGTPDEALARLVRDGVISAEQAMAVREALRESAAPARARWAEVAGYVGGGLVLAGALSLVATSWADLSKVAHMAILLAATVALLTAGIILLGARSRERATLPSDPGARSRERAATARSRTGSVSVALASVTAALAAAELVDVSAIAGAVGLLVGVLGYALARTAPLALACAFFAALTLGSLADDLTGHSALAAGLSLVVLGVVWTTLVLAGVIGQRALGLGLGAVIALIGGQQDAGAVWAYTMTAAIAVACLLLYRRERAWVLLVAGVIGFTIAVPEAIWHWTGGAVGGSVIVMIAGAVLVTASVLGIRWHRT</sequence>
<keyword evidence="1" id="KW-1133">Transmembrane helix</keyword>
<name>A0ABV5NN81_9ACTN</name>
<feature type="transmembrane region" description="Helical" evidence="1">
    <location>
        <begin position="263"/>
        <end position="281"/>
    </location>
</feature>
<proteinExistence type="predicted"/>
<dbReference type="EMBL" id="JBHMCF010000014">
    <property type="protein sequence ID" value="MFB9471727.1"/>
    <property type="molecule type" value="Genomic_DNA"/>
</dbReference>
<gene>
    <name evidence="3" type="ORF">ACFFR3_19565</name>
</gene>
<keyword evidence="1" id="KW-0472">Membrane</keyword>
<feature type="domain" description="DUF2157" evidence="2">
    <location>
        <begin position="11"/>
        <end position="98"/>
    </location>
</feature>
<feature type="transmembrane region" description="Helical" evidence="1">
    <location>
        <begin position="71"/>
        <end position="94"/>
    </location>
</feature>
<dbReference type="RefSeq" id="WP_379483583.1">
    <property type="nucleotide sequence ID" value="NZ_JBHMCF010000014.1"/>
</dbReference>
<dbReference type="Proteomes" id="UP001589568">
    <property type="component" value="Unassembled WGS sequence"/>
</dbReference>